<dbReference type="AlphaFoldDB" id="A0A1L4D2F8"/>
<dbReference type="SUPFAM" id="SSF102405">
    <property type="entry name" value="MCP/YpsA-like"/>
    <property type="match status" value="1"/>
</dbReference>
<evidence type="ECO:0000256" key="3">
    <source>
        <dbReference type="ARBA" id="ARBA00031983"/>
    </source>
</evidence>
<organism evidence="4 5">
    <name type="scientific">Silvanigrella aquatica</name>
    <dbReference type="NCBI Taxonomy" id="1915309"/>
    <lineage>
        <taxon>Bacteria</taxon>
        <taxon>Pseudomonadati</taxon>
        <taxon>Bdellovibrionota</taxon>
        <taxon>Oligoflexia</taxon>
        <taxon>Silvanigrellales</taxon>
        <taxon>Silvanigrellaceae</taxon>
        <taxon>Silvanigrella</taxon>
    </lineage>
</organism>
<evidence type="ECO:0000313" key="4">
    <source>
        <dbReference type="EMBL" id="APJ04393.1"/>
    </source>
</evidence>
<proteinExistence type="predicted"/>
<dbReference type="EC" id="3.2.2.4" evidence="2"/>
<evidence type="ECO:0000313" key="5">
    <source>
        <dbReference type="Proteomes" id="UP000184731"/>
    </source>
</evidence>
<comment type="catalytic activity">
    <reaction evidence="1">
        <text>AMP + H2O = D-ribose 5-phosphate + adenine</text>
        <dbReference type="Rhea" id="RHEA:20129"/>
        <dbReference type="ChEBI" id="CHEBI:15377"/>
        <dbReference type="ChEBI" id="CHEBI:16708"/>
        <dbReference type="ChEBI" id="CHEBI:78346"/>
        <dbReference type="ChEBI" id="CHEBI:456215"/>
        <dbReference type="EC" id="3.2.2.4"/>
    </reaction>
</comment>
<evidence type="ECO:0000256" key="2">
    <source>
        <dbReference type="ARBA" id="ARBA00011985"/>
    </source>
</evidence>
<dbReference type="Proteomes" id="UP000184731">
    <property type="component" value="Chromosome"/>
</dbReference>
<dbReference type="EMBL" id="CP017834">
    <property type="protein sequence ID" value="APJ04393.1"/>
    <property type="molecule type" value="Genomic_DNA"/>
</dbReference>
<accession>A0A1L4D2F8</accession>
<protein>
    <recommendedName>
        <fullName evidence="3">AMP nucleosidase</fullName>
        <ecNumber evidence="2">3.2.2.4</ecNumber>
    </recommendedName>
    <alternativeName>
        <fullName evidence="3">AMP nucleosidase</fullName>
    </alternativeName>
</protein>
<dbReference type="OrthoDB" id="5295981at2"/>
<name>A0A1L4D2F8_9BACT</name>
<keyword evidence="5" id="KW-1185">Reference proteome</keyword>
<dbReference type="Gene3D" id="3.40.50.450">
    <property type="match status" value="1"/>
</dbReference>
<dbReference type="STRING" id="1915309.AXG55_10940"/>
<evidence type="ECO:0000256" key="1">
    <source>
        <dbReference type="ARBA" id="ARBA00000274"/>
    </source>
</evidence>
<dbReference type="KEGG" id="saqi:AXG55_10940"/>
<dbReference type="RefSeq" id="WP_148698149.1">
    <property type="nucleotide sequence ID" value="NZ_CP017834.1"/>
</dbReference>
<gene>
    <name evidence="4" type="ORF">AXG55_10940</name>
</gene>
<dbReference type="GO" id="GO:0008714">
    <property type="term" value="F:AMP nucleosidase activity"/>
    <property type="evidence" value="ECO:0007669"/>
    <property type="project" value="UniProtKB-EC"/>
</dbReference>
<reference evidence="4 5" key="1">
    <citation type="submission" date="2016-10" db="EMBL/GenBank/DDBJ databases">
        <title>Silvanigrella aquatica sp. nov., isolated from a freshwater lake located in the Black Forest, Germany, description of Silvanigrellaceae fam. nov., Silvanigrellales ord. nov., reclassification of the order Bdellovibrionales in the class Oligoflexia, reclassification of the families Bacteriovoracaceae and Halobacteriovoraceae in the new order Bacteriovoracales ord. nov., and reclassification of the family Pseudobacteriovoracaceae in the order Oligoflexiales.</title>
        <authorList>
            <person name="Hahn M.W."/>
            <person name="Schmidt J."/>
            <person name="Koll U."/>
            <person name="Rohde M."/>
            <person name="Verbag S."/>
            <person name="Pitt A."/>
            <person name="Nakai R."/>
            <person name="Naganuma T."/>
            <person name="Lang E."/>
        </authorList>
    </citation>
    <scope>NUCLEOTIDE SEQUENCE [LARGE SCALE GENOMIC DNA]</scope>
    <source>
        <strain evidence="4 5">MWH-Nonnen-W8red</strain>
    </source>
</reference>
<dbReference type="InterPro" id="IPR031100">
    <property type="entry name" value="LOG_fam"/>
</dbReference>
<dbReference type="Pfam" id="PF03641">
    <property type="entry name" value="Lysine_decarbox"/>
    <property type="match status" value="1"/>
</dbReference>
<sequence>MKIYNSPSIGVICSTQNEIPLPFLNLAFELGQFLSQKGFKIKIADHNSGMVQQLCEGVFSKNGNMNFMSTPYEKNRTTELIQKSDLFIILPGGYEVLEKLITLINYNKETNPPKPIVVLDYMNYFSPFLNWLEDIANINAIQKPSESFCIARMISDLEKILT</sequence>